<gene>
    <name evidence="2" type="primary">Contig7134.g7630</name>
    <name evidence="2" type="ORF">STYLEM_15890</name>
</gene>
<keyword evidence="3" id="KW-1185">Reference proteome</keyword>
<organism evidence="2 3">
    <name type="scientific">Stylonychia lemnae</name>
    <name type="common">Ciliate</name>
    <dbReference type="NCBI Taxonomy" id="5949"/>
    <lineage>
        <taxon>Eukaryota</taxon>
        <taxon>Sar</taxon>
        <taxon>Alveolata</taxon>
        <taxon>Ciliophora</taxon>
        <taxon>Intramacronucleata</taxon>
        <taxon>Spirotrichea</taxon>
        <taxon>Stichotrichia</taxon>
        <taxon>Sporadotrichida</taxon>
        <taxon>Oxytrichidae</taxon>
        <taxon>Stylonychinae</taxon>
        <taxon>Stylonychia</taxon>
    </lineage>
</organism>
<evidence type="ECO:0000256" key="1">
    <source>
        <dbReference type="SAM" id="Coils"/>
    </source>
</evidence>
<keyword evidence="1" id="KW-0175">Coiled coil</keyword>
<dbReference type="AlphaFoldDB" id="A0A078AXJ2"/>
<name>A0A078AXJ2_STYLE</name>
<evidence type="ECO:0000313" key="3">
    <source>
        <dbReference type="Proteomes" id="UP000039865"/>
    </source>
</evidence>
<dbReference type="Proteomes" id="UP000039865">
    <property type="component" value="Unassembled WGS sequence"/>
</dbReference>
<dbReference type="InParanoid" id="A0A078AXJ2"/>
<accession>A0A078AXJ2</accession>
<sequence length="549" mass="63875">MSDLSKFLSIPLTRKTSTDHFEIKDEFTSNYSKAKYEQDQLQIVELNSTADKLRTTIKFIKQQRQGLEVRNKSFIDFQKHRIQQSKLNNPGIEVPAASQNQSIAQNYDQATLSLFAKIPQNVARKLQKTLIKDLPSYDQQYRAYARLEEEQKQRLYEQIHQKHLEFQKRSIENNSTLVEETQQTTKNSPTHRKSLTSLPQFNKIKSLKMSNQFQSHDEKIIPLKNLPIKGLKDGVEFENTTSNFLAAQYYQNKNLLHSSKSQNKIPVPGSPSKIATMRSGQTFTDFAMTNKNQLQKLQRDASSKSQVGFGISYLPTNHSVSLLKQNASQINFSKVIDQSPDHKTTQHFQRRQSYYQRRQQYKSVHGGTVYQTSIREQSGFDPIQETMKKINKKTPLNNRRMLTRQNTRKQFQSMMIREDQSSEDSFNEQYSKKVSEFDSPKVQLFQFGNQPDKMIKVQSVSVLEPEQNQKEQNDQQVNQPSEIDQTVKIFDEPIQDQNHSNSKVSHNRPSFLYRQQRILGKIPSNFKTFIRNTQKVSELLSQCKNANNL</sequence>
<feature type="coiled-coil region" evidence="1">
    <location>
        <begin position="43"/>
        <end position="70"/>
    </location>
</feature>
<dbReference type="EMBL" id="CCKQ01014978">
    <property type="protein sequence ID" value="CDW86791.1"/>
    <property type="molecule type" value="Genomic_DNA"/>
</dbReference>
<evidence type="ECO:0000313" key="2">
    <source>
        <dbReference type="EMBL" id="CDW86791.1"/>
    </source>
</evidence>
<protein>
    <submittedName>
        <fullName evidence="2">Uncharacterized protein</fullName>
    </submittedName>
</protein>
<reference evidence="2 3" key="1">
    <citation type="submission" date="2014-06" db="EMBL/GenBank/DDBJ databases">
        <authorList>
            <person name="Swart Estienne"/>
        </authorList>
    </citation>
    <scope>NUCLEOTIDE SEQUENCE [LARGE SCALE GENOMIC DNA]</scope>
    <source>
        <strain evidence="2 3">130c</strain>
    </source>
</reference>
<proteinExistence type="predicted"/>